<feature type="region of interest" description="Disordered" evidence="1">
    <location>
        <begin position="41"/>
        <end position="62"/>
    </location>
</feature>
<reference evidence="2" key="1">
    <citation type="journal article" date="2007" name="PLoS ONE">
        <title>The first genome sequence of an elite grapevine cultivar (Pinot noir Vitis vinifera L.): coping with a highly heterozygous genome.</title>
        <authorList>
            <person name="Velasco R."/>
            <person name="Zharkikh A."/>
            <person name="Troggio M."/>
            <person name="Cartwright D.A."/>
            <person name="Cestaro A."/>
            <person name="Pruss D."/>
            <person name="Pindo M."/>
            <person name="FitzGerald L.M."/>
            <person name="Vezzulli S."/>
            <person name="Reid J."/>
            <person name="Malacarne G."/>
            <person name="Iliev D."/>
            <person name="Coppola G."/>
            <person name="Wardell B."/>
            <person name="Micheletti D."/>
            <person name="Macalma T."/>
            <person name="Facci M."/>
            <person name="Mitchell J.T."/>
            <person name="Perazzolli M."/>
            <person name="Eldredge G."/>
            <person name="Gatto P."/>
            <person name="Oyzerski R."/>
            <person name="Moretto M."/>
            <person name="Gutin N."/>
            <person name="Stefanini M."/>
            <person name="Chen Y."/>
            <person name="Segala C."/>
            <person name="Davenport C."/>
            <person name="Dematte L."/>
            <person name="Mraz A."/>
            <person name="Battilana J."/>
            <person name="Stormo K."/>
            <person name="Costa F."/>
            <person name="Tao Q."/>
            <person name="Si-Ammour A."/>
            <person name="Harkins T."/>
            <person name="Lackey A."/>
            <person name="Perbost C."/>
            <person name="Taillon B."/>
            <person name="Stella A."/>
            <person name="Solovyev V."/>
            <person name="Fawcett J.A."/>
            <person name="Sterck L."/>
            <person name="Vandepoele K."/>
            <person name="Grando S.M."/>
            <person name="Toppo S."/>
            <person name="Moser C."/>
            <person name="Lanchbury J."/>
            <person name="Bogden R."/>
            <person name="Skolnick M."/>
            <person name="Sgaramella V."/>
            <person name="Bhatnagar S.K."/>
            <person name="Fontana P."/>
            <person name="Gutin A."/>
            <person name="Van de Peer Y."/>
            <person name="Salamini F."/>
            <person name="Viola R."/>
        </authorList>
    </citation>
    <scope>NUCLEOTIDE SEQUENCE</scope>
</reference>
<organism evidence="2">
    <name type="scientific">Vitis vinifera</name>
    <name type="common">Grape</name>
    <dbReference type="NCBI Taxonomy" id="29760"/>
    <lineage>
        <taxon>Eukaryota</taxon>
        <taxon>Viridiplantae</taxon>
        <taxon>Streptophyta</taxon>
        <taxon>Embryophyta</taxon>
        <taxon>Tracheophyta</taxon>
        <taxon>Spermatophyta</taxon>
        <taxon>Magnoliopsida</taxon>
        <taxon>eudicotyledons</taxon>
        <taxon>Gunneridae</taxon>
        <taxon>Pentapetalae</taxon>
        <taxon>rosids</taxon>
        <taxon>Vitales</taxon>
        <taxon>Vitaceae</taxon>
        <taxon>Viteae</taxon>
        <taxon>Vitis</taxon>
    </lineage>
</organism>
<protein>
    <submittedName>
        <fullName evidence="2">Uncharacterized protein</fullName>
    </submittedName>
</protein>
<accession>A5B0K1</accession>
<sequence length="178" mass="20529">MGGNLAIVTQLVMIATNNYVDISFTNENDDVEFYDEDEINEKNYDDEPPTNKASLNDGQHIMPSPINPRLRRVLWNPWQGNGKLRNIKNRSFEVLCHKHIRNSVRTHHRRAAERGLWHSSFHPDVSHPESARPTFYLIQMYHSRHSARPTFYHPDVSHPEFCSADIPPGCITSGILLC</sequence>
<evidence type="ECO:0000256" key="1">
    <source>
        <dbReference type="SAM" id="MobiDB-lite"/>
    </source>
</evidence>
<gene>
    <name evidence="2" type="ORF">VITISV_017381</name>
</gene>
<dbReference type="AlphaFoldDB" id="A5B0K1"/>
<evidence type="ECO:0000313" key="2">
    <source>
        <dbReference type="EMBL" id="CAN71880.1"/>
    </source>
</evidence>
<name>A5B0K1_VITVI</name>
<proteinExistence type="predicted"/>
<dbReference type="EMBL" id="AM442486">
    <property type="protein sequence ID" value="CAN71880.1"/>
    <property type="molecule type" value="Genomic_DNA"/>
</dbReference>